<dbReference type="Proteomes" id="UP000807785">
    <property type="component" value="Unassembled WGS sequence"/>
</dbReference>
<evidence type="ECO:0000313" key="3">
    <source>
        <dbReference type="Proteomes" id="UP000807785"/>
    </source>
</evidence>
<comment type="caution">
    <text evidence="2">The sequence shown here is derived from an EMBL/GenBank/DDBJ whole genome shotgun (WGS) entry which is preliminary data.</text>
</comment>
<protein>
    <submittedName>
        <fullName evidence="2">CHAT domain-containing protein</fullName>
    </submittedName>
</protein>
<organism evidence="2 3">
    <name type="scientific">Candidatus Methylophosphatis roskildensis</name>
    <dbReference type="NCBI Taxonomy" id="2899263"/>
    <lineage>
        <taxon>Bacteria</taxon>
        <taxon>Pseudomonadati</taxon>
        <taxon>Pseudomonadota</taxon>
        <taxon>Betaproteobacteria</taxon>
        <taxon>Nitrosomonadales</taxon>
        <taxon>Sterolibacteriaceae</taxon>
        <taxon>Candidatus Methylophosphatis</taxon>
    </lineage>
</organism>
<reference evidence="2" key="1">
    <citation type="submission" date="2020-10" db="EMBL/GenBank/DDBJ databases">
        <title>Connecting structure to function with the recovery of over 1000 high-quality activated sludge metagenome-assembled genomes encoding full-length rRNA genes using long-read sequencing.</title>
        <authorList>
            <person name="Singleton C.M."/>
            <person name="Petriglieri F."/>
            <person name="Kristensen J.M."/>
            <person name="Kirkegaard R.H."/>
            <person name="Michaelsen T.Y."/>
            <person name="Andersen M.H."/>
            <person name="Karst S.M."/>
            <person name="Dueholm M.S."/>
            <person name="Nielsen P.H."/>
            <person name="Albertsen M."/>
        </authorList>
    </citation>
    <scope>NUCLEOTIDE SEQUENCE</scope>
    <source>
        <strain evidence="2">Bjer_18-Q3-R1-45_BAT3C.347</strain>
    </source>
</reference>
<dbReference type="AlphaFoldDB" id="A0A9D7E666"/>
<gene>
    <name evidence="2" type="ORF">IPH26_17960</name>
</gene>
<feature type="domain" description="CHAT" evidence="1">
    <location>
        <begin position="569"/>
        <end position="852"/>
    </location>
</feature>
<dbReference type="Pfam" id="PF12770">
    <property type="entry name" value="CHAT"/>
    <property type="match status" value="1"/>
</dbReference>
<sequence length="888" mass="96965">MTNGERRAFTRDDLSGLFSALDDREPVVSVAALRALVRLPLAPSADRDLRPYRTAVEQYVYTWSTWLPDAAARKRIEAIVPHSLEAERGLARSIGDNTRSSIVQRFASLALRETPGPSDSMLADAQELSAEVERRGADAVPDIGEIFALYKVFLPRASAFWFRWVDKMRAEYDPAHGLPSWFSTYEGPLAVTRQLEWLASRAGLETLLRGLNDSLQHGSAGDRFAAAQLIEWARRAEGESSFPRFGGGAGPADVLAPIDPDVQYKKFSPHDLPVAQVGAPKARPRATTASGAEGERRINVWISDRADPGYRPEPGTDCVVSFRVGAQVEASLAAGDKTKVDDADIPEAGLATRWTIAPHHASLGSIEGTSIVAPNGLAVFELQIPRRGESATVSLWVTPADTDASLTILIEVGEKRWRELEVPLDGSGKARRDIAAAPLADARLATSHEWTTPWGEVWLSVIQPALALVTGNVNGERVNPGGSVDIVTDKALLNGPVDDLRKAVDDFRKAAKWTTYLNDIDEIKLLDKLAAFKPQYDWSHLDDLADDPQREAWLAASTSCELHDLAFYGRRLYDTLFPPGKPGRALLDSLMPGHRINIVWLPNSLAGWVRVPWDLLYCGDVSPGVPVDATLFWGLRHRIEYTSYEPTGEASSRLGSPLEASCTNLLFFGNSAKEPATAEAAWQRTVWQSLGAVARPVVVPQSTGAAAKQELVRALIEPERVPGPQADPVAVLYLFCHYGNDTDGKAILRFGLSSADSNDVIREPELGTAAIASRPLVFANACATSGTGVYSASKIAKSFFDRGCRAYIGSECMVPVAMASRFAMVFFHFLLREVDPSRAPISAGEALAQARLFLWCHYRNIGGLLYSYLNKYDLYLASPQELKNLRPG</sequence>
<evidence type="ECO:0000259" key="1">
    <source>
        <dbReference type="Pfam" id="PF12770"/>
    </source>
</evidence>
<evidence type="ECO:0000313" key="2">
    <source>
        <dbReference type="EMBL" id="MBK6974734.1"/>
    </source>
</evidence>
<name>A0A9D7E666_9PROT</name>
<dbReference type="InterPro" id="IPR024983">
    <property type="entry name" value="CHAT_dom"/>
</dbReference>
<proteinExistence type="predicted"/>
<dbReference type="EMBL" id="JADJEV010000004">
    <property type="protein sequence ID" value="MBK6974734.1"/>
    <property type="molecule type" value="Genomic_DNA"/>
</dbReference>
<accession>A0A9D7E666</accession>